<sequence length="102" mass="12173">MVEAHLSSHWNRPHYSSWMPWAYGTYLPSSLTILMSPKLNSPSLHRPLSTLTLRYRYNIKKFPFLEDFSNPNFLSKLLLYVVKFLFNARSTNCVFHYFRLLL</sequence>
<gene>
    <name evidence="1" type="ordered locus">PH1778</name>
</gene>
<reference evidence="1 2" key="1">
    <citation type="journal article" date="1998" name="DNA Res.">
        <title>Complete sequence and gene organization of the genome of a hyper-thermophilic archaebacterium, Pyrococcus horikoshii OT3.</title>
        <authorList>
            <person name="Kawarabayasi Y."/>
            <person name="Sawada M."/>
            <person name="Horikawa H."/>
            <person name="Haikawa Y."/>
            <person name="Hino Y."/>
            <person name="Yamamoto S."/>
            <person name="Sekine M."/>
            <person name="Baba S."/>
            <person name="Kosugi H."/>
            <person name="Hosoyama A."/>
            <person name="Nagai Y."/>
            <person name="Sakai M."/>
            <person name="Ogura K."/>
            <person name="Otuka R."/>
            <person name="Nakazawa H."/>
            <person name="Takamiya M."/>
            <person name="Ohfuku Y."/>
            <person name="Funahashi T."/>
            <person name="Tanaka T."/>
            <person name="Kudoh Y."/>
            <person name="Yamazaki J."/>
            <person name="Kushida N."/>
            <person name="Oguchi A."/>
            <person name="Aoki K."/>
            <person name="Nakamura Y."/>
            <person name="Robb T.F."/>
            <person name="Horikoshi K."/>
            <person name="Masuchi Y."/>
            <person name="Shizuya H."/>
            <person name="Kikuchi H."/>
        </authorList>
    </citation>
    <scope>NUCLEOTIDE SEQUENCE [LARGE SCALE GENOMIC DNA]</scope>
    <source>
        <strain evidence="2">ATCC 700860 / DSM 12428 / JCM 9974 / NBRC 100139 / OT-3</strain>
    </source>
</reference>
<dbReference type="KEGG" id="pho:PH1778"/>
<accession>O59419</accession>
<evidence type="ECO:0000313" key="2">
    <source>
        <dbReference type="Proteomes" id="UP000000752"/>
    </source>
</evidence>
<dbReference type="EnsemblBacteria" id="BAA30896">
    <property type="protein sequence ID" value="BAA30896"/>
    <property type="gene ID" value="BAA30896"/>
</dbReference>
<dbReference type="PIR" id="A71188">
    <property type="entry name" value="A71188"/>
</dbReference>
<name>O59419_PYRHO</name>
<proteinExistence type="predicted"/>
<dbReference type="AlphaFoldDB" id="O59419"/>
<keyword evidence="2" id="KW-1185">Reference proteome</keyword>
<protein>
    <submittedName>
        <fullName evidence="1">Uncharacterized protein</fullName>
    </submittedName>
</protein>
<evidence type="ECO:0000313" key="1">
    <source>
        <dbReference type="EMBL" id="BAA30896.1"/>
    </source>
</evidence>
<dbReference type="Proteomes" id="UP000000752">
    <property type="component" value="Chromosome"/>
</dbReference>
<organism evidence="1 2">
    <name type="scientific">Pyrococcus horikoshii (strain ATCC 700860 / DSM 12428 / JCM 9974 / NBRC 100139 / OT-3)</name>
    <dbReference type="NCBI Taxonomy" id="70601"/>
    <lineage>
        <taxon>Archaea</taxon>
        <taxon>Methanobacteriati</taxon>
        <taxon>Methanobacteriota</taxon>
        <taxon>Thermococci</taxon>
        <taxon>Thermococcales</taxon>
        <taxon>Thermococcaceae</taxon>
        <taxon>Pyrococcus</taxon>
    </lineage>
</organism>
<dbReference type="EMBL" id="BA000001">
    <property type="protein sequence ID" value="BAA30896.1"/>
    <property type="molecule type" value="Genomic_DNA"/>
</dbReference>